<gene>
    <name evidence="1" type="ORF">HAX54_052351</name>
</gene>
<feature type="non-terminal residue" evidence="1">
    <location>
        <position position="53"/>
    </location>
</feature>
<organism evidence="1 2">
    <name type="scientific">Datura stramonium</name>
    <name type="common">Jimsonweed</name>
    <name type="synonym">Common thornapple</name>
    <dbReference type="NCBI Taxonomy" id="4076"/>
    <lineage>
        <taxon>Eukaryota</taxon>
        <taxon>Viridiplantae</taxon>
        <taxon>Streptophyta</taxon>
        <taxon>Embryophyta</taxon>
        <taxon>Tracheophyta</taxon>
        <taxon>Spermatophyta</taxon>
        <taxon>Magnoliopsida</taxon>
        <taxon>eudicotyledons</taxon>
        <taxon>Gunneridae</taxon>
        <taxon>Pentapetalae</taxon>
        <taxon>asterids</taxon>
        <taxon>lamiids</taxon>
        <taxon>Solanales</taxon>
        <taxon>Solanaceae</taxon>
        <taxon>Solanoideae</taxon>
        <taxon>Datureae</taxon>
        <taxon>Datura</taxon>
    </lineage>
</organism>
<reference evidence="1 2" key="1">
    <citation type="journal article" date="2021" name="BMC Genomics">
        <title>Datura genome reveals duplications of psychoactive alkaloid biosynthetic genes and high mutation rate following tissue culture.</title>
        <authorList>
            <person name="Rajewski A."/>
            <person name="Carter-House D."/>
            <person name="Stajich J."/>
            <person name="Litt A."/>
        </authorList>
    </citation>
    <scope>NUCLEOTIDE SEQUENCE [LARGE SCALE GENOMIC DNA]</scope>
    <source>
        <strain evidence="1">AR-01</strain>
    </source>
</reference>
<proteinExistence type="predicted"/>
<comment type="caution">
    <text evidence="1">The sequence shown here is derived from an EMBL/GenBank/DDBJ whole genome shotgun (WGS) entry which is preliminary data.</text>
</comment>
<protein>
    <submittedName>
        <fullName evidence="1">Uncharacterized protein</fullName>
    </submittedName>
</protein>
<evidence type="ECO:0000313" key="1">
    <source>
        <dbReference type="EMBL" id="MCE3052343.1"/>
    </source>
</evidence>
<accession>A0ABS8WND5</accession>
<keyword evidence="2" id="KW-1185">Reference proteome</keyword>
<name>A0ABS8WND5_DATST</name>
<dbReference type="EMBL" id="JACEIK010009475">
    <property type="protein sequence ID" value="MCE3052343.1"/>
    <property type="molecule type" value="Genomic_DNA"/>
</dbReference>
<evidence type="ECO:0000313" key="2">
    <source>
        <dbReference type="Proteomes" id="UP000823775"/>
    </source>
</evidence>
<sequence>MALATLGVNREARCQDGRNIEAKWRSKAGINADRDNVTRSNMGHAGTYVVSSS</sequence>
<dbReference type="Proteomes" id="UP000823775">
    <property type="component" value="Unassembled WGS sequence"/>
</dbReference>